<dbReference type="Pfam" id="PF13145">
    <property type="entry name" value="Rotamase_2"/>
    <property type="match status" value="1"/>
</dbReference>
<dbReference type="Gene3D" id="1.10.4030.10">
    <property type="entry name" value="Porin chaperone SurA, peptide-binding domain"/>
    <property type="match status" value="1"/>
</dbReference>
<dbReference type="GO" id="GO:0003755">
    <property type="term" value="F:peptidyl-prolyl cis-trans isomerase activity"/>
    <property type="evidence" value="ECO:0007669"/>
    <property type="project" value="UniProtKB-KW"/>
</dbReference>
<keyword evidence="7" id="KW-1133">Transmembrane helix</keyword>
<dbReference type="AlphaFoldDB" id="A0A7C3MIZ1"/>
<dbReference type="SUPFAM" id="SSF54534">
    <property type="entry name" value="FKBP-like"/>
    <property type="match status" value="1"/>
</dbReference>
<evidence type="ECO:0000256" key="4">
    <source>
        <dbReference type="ARBA" id="ARBA00023110"/>
    </source>
</evidence>
<dbReference type="InterPro" id="IPR050245">
    <property type="entry name" value="PrsA_foldase"/>
</dbReference>
<evidence type="ECO:0000313" key="9">
    <source>
        <dbReference type="EMBL" id="HFX13434.1"/>
    </source>
</evidence>
<keyword evidence="5 6" id="KW-0413">Isomerase</keyword>
<feature type="transmembrane region" description="Helical" evidence="7">
    <location>
        <begin position="6"/>
        <end position="29"/>
    </location>
</feature>
<keyword evidence="7" id="KW-0472">Membrane</keyword>
<evidence type="ECO:0000256" key="1">
    <source>
        <dbReference type="ARBA" id="ARBA00000971"/>
    </source>
</evidence>
<sequence length="355" mass="41883">MKGNSVLKIVFLVFIVLFILGGAFVAFVYHQMKNYPVIKVNNIPISRQEYKDRLNFMKTQYAILYNIDFTTTDGQKLLSKVKEETIKDLARWKILQEEAKKRGISLSNQEVEQRLKEIEKEFPNTLQFEMALAQYGLDRNTFKEELKKNLLYRKLMNEIGKDEKVSEDEIKKYYNENIKLFEHPKEYKVHLILVKDEKKANQIYNDLVNNKITFTEAAKKYSEDTTTKDKGGELGFVIEGTLPEEVEKVTIKLPINQISKPIKTQDGYYITKVSEIKEAYTTPYFQAKAEIEEKLLTDKRGKVINKWLEDQLNKAKIEKDFSDKDLWIVIWRKLIEIQQFFYRKEAKTPLPKTDE</sequence>
<dbReference type="PANTHER" id="PTHR47245">
    <property type="entry name" value="PEPTIDYLPROLYL ISOMERASE"/>
    <property type="match status" value="1"/>
</dbReference>
<name>A0A7C3MIZ1_DICTH</name>
<gene>
    <name evidence="9" type="ORF">ENW00_04630</name>
</gene>
<dbReference type="Pfam" id="PF13624">
    <property type="entry name" value="SurA_N_3"/>
    <property type="match status" value="1"/>
</dbReference>
<feature type="domain" description="PpiC" evidence="8">
    <location>
        <begin position="184"/>
        <end position="275"/>
    </location>
</feature>
<evidence type="ECO:0000256" key="6">
    <source>
        <dbReference type="PROSITE-ProRule" id="PRU00278"/>
    </source>
</evidence>
<reference evidence="9" key="1">
    <citation type="journal article" date="2020" name="mSystems">
        <title>Genome- and Community-Level Interaction Insights into Carbon Utilization and Element Cycling Functions of Hydrothermarchaeota in Hydrothermal Sediment.</title>
        <authorList>
            <person name="Zhou Z."/>
            <person name="Liu Y."/>
            <person name="Xu W."/>
            <person name="Pan J."/>
            <person name="Luo Z.H."/>
            <person name="Li M."/>
        </authorList>
    </citation>
    <scope>NUCLEOTIDE SEQUENCE [LARGE SCALE GENOMIC DNA]</scope>
    <source>
        <strain evidence="9">SpSt-81</strain>
    </source>
</reference>
<dbReference type="PROSITE" id="PS50198">
    <property type="entry name" value="PPIC_PPIASE_2"/>
    <property type="match status" value="1"/>
</dbReference>
<keyword evidence="4 6" id="KW-0697">Rotamase</keyword>
<dbReference type="EMBL" id="DTIN01000014">
    <property type="protein sequence ID" value="HFX13434.1"/>
    <property type="molecule type" value="Genomic_DNA"/>
</dbReference>
<dbReference type="PANTHER" id="PTHR47245:SF1">
    <property type="entry name" value="FOLDASE PROTEIN PRSA"/>
    <property type="match status" value="1"/>
</dbReference>
<evidence type="ECO:0000256" key="5">
    <source>
        <dbReference type="ARBA" id="ARBA00023235"/>
    </source>
</evidence>
<evidence type="ECO:0000259" key="8">
    <source>
        <dbReference type="PROSITE" id="PS50198"/>
    </source>
</evidence>
<dbReference type="InterPro" id="IPR000297">
    <property type="entry name" value="PPIase_PpiC"/>
</dbReference>
<dbReference type="Gene3D" id="3.10.50.40">
    <property type="match status" value="1"/>
</dbReference>
<dbReference type="InterPro" id="IPR046357">
    <property type="entry name" value="PPIase_dom_sf"/>
</dbReference>
<organism evidence="9">
    <name type="scientific">Dictyoglomus thermophilum</name>
    <dbReference type="NCBI Taxonomy" id="14"/>
    <lineage>
        <taxon>Bacteria</taxon>
        <taxon>Pseudomonadati</taxon>
        <taxon>Dictyoglomota</taxon>
        <taxon>Dictyoglomia</taxon>
        <taxon>Dictyoglomales</taxon>
        <taxon>Dictyoglomaceae</taxon>
        <taxon>Dictyoglomus</taxon>
    </lineage>
</organism>
<comment type="catalytic activity">
    <reaction evidence="1">
        <text>[protein]-peptidylproline (omega=180) = [protein]-peptidylproline (omega=0)</text>
        <dbReference type="Rhea" id="RHEA:16237"/>
        <dbReference type="Rhea" id="RHEA-COMP:10747"/>
        <dbReference type="Rhea" id="RHEA-COMP:10748"/>
        <dbReference type="ChEBI" id="CHEBI:83833"/>
        <dbReference type="ChEBI" id="CHEBI:83834"/>
        <dbReference type="EC" id="5.2.1.8"/>
    </reaction>
</comment>
<evidence type="ECO:0000256" key="3">
    <source>
        <dbReference type="ARBA" id="ARBA00022729"/>
    </source>
</evidence>
<dbReference type="SUPFAM" id="SSF109998">
    <property type="entry name" value="Triger factor/SurA peptide-binding domain-like"/>
    <property type="match status" value="1"/>
</dbReference>
<accession>A0A7C3MIZ1</accession>
<dbReference type="EC" id="5.2.1.8" evidence="2"/>
<evidence type="ECO:0000256" key="2">
    <source>
        <dbReference type="ARBA" id="ARBA00013194"/>
    </source>
</evidence>
<protein>
    <recommendedName>
        <fullName evidence="2">peptidylprolyl isomerase</fullName>
        <ecNumber evidence="2">5.2.1.8</ecNumber>
    </recommendedName>
</protein>
<keyword evidence="7" id="KW-0812">Transmembrane</keyword>
<evidence type="ECO:0000256" key="7">
    <source>
        <dbReference type="SAM" id="Phobius"/>
    </source>
</evidence>
<keyword evidence="3" id="KW-0732">Signal</keyword>
<dbReference type="InterPro" id="IPR027304">
    <property type="entry name" value="Trigger_fact/SurA_dom_sf"/>
</dbReference>
<comment type="caution">
    <text evidence="9">The sequence shown here is derived from an EMBL/GenBank/DDBJ whole genome shotgun (WGS) entry which is preliminary data.</text>
</comment>
<proteinExistence type="predicted"/>